<sequence length="302" mass="33835">MRILIYGGLGFIGANVVEALAGNELYVAHRPGSPGRKPKIASFVSQYAGLVEYTDPARPLEAVKPELIINLVGEYFGPPEVIKSANADFPKRLCEASRRAGWRGKVIHISAATVRGPVGEVIREEERHLEGISPVSYFDETKAEGERAVAQCFEDWVIVRPVLVYGRFNDHPEWVMLVNYLQKGFAPAIRARVSVISARELAKVIKASMALSREYFFATECLPRMLVDFIDAMARAVRKRVVKIPVPTSLLKLAAPRELRSHIPFLNKTFSCEKLKKLLGFTPAPDFEKEIMEMTNFILNIH</sequence>
<name>A0A371QY45_9CREN</name>
<evidence type="ECO:0000313" key="3">
    <source>
        <dbReference type="EMBL" id="RFA95474.1"/>
    </source>
</evidence>
<evidence type="ECO:0000313" key="5">
    <source>
        <dbReference type="Proteomes" id="UP000256877"/>
    </source>
</evidence>
<dbReference type="PANTHER" id="PTHR12126:SF11">
    <property type="entry name" value="NADH DEHYDROGENASE [UBIQUINONE] 1 ALPHA SUBCOMPLEX SUBUNIT 9, MITOCHONDRIAL"/>
    <property type="match status" value="1"/>
</dbReference>
<evidence type="ECO:0000313" key="2">
    <source>
        <dbReference type="EMBL" id="HII47813.1"/>
    </source>
</evidence>
<dbReference type="AlphaFoldDB" id="A0A371QY45"/>
<evidence type="ECO:0000313" key="4">
    <source>
        <dbReference type="EMBL" id="RFA97664.1"/>
    </source>
</evidence>
<dbReference type="OrthoDB" id="213145at2157"/>
<evidence type="ECO:0000259" key="1">
    <source>
        <dbReference type="Pfam" id="PF01370"/>
    </source>
</evidence>
<organism evidence="3 6">
    <name type="scientific">Pyrobaculum aerophilum</name>
    <dbReference type="NCBI Taxonomy" id="13773"/>
    <lineage>
        <taxon>Archaea</taxon>
        <taxon>Thermoproteota</taxon>
        <taxon>Thermoprotei</taxon>
        <taxon>Thermoproteales</taxon>
        <taxon>Thermoproteaceae</taxon>
        <taxon>Pyrobaculum</taxon>
    </lineage>
</organism>
<dbReference type="InterPro" id="IPR001509">
    <property type="entry name" value="Epimerase_deHydtase"/>
</dbReference>
<dbReference type="InterPro" id="IPR051207">
    <property type="entry name" value="ComplexI_NDUFA9_subunit"/>
</dbReference>
<dbReference type="OMA" id="RILMWRI"/>
<reference evidence="5 6" key="1">
    <citation type="submission" date="2017-07" db="EMBL/GenBank/DDBJ databases">
        <title>Draft genome sequence of aerobic hyperthermophilic archaea, Pyrobaculum aerophilum YKB31 and YKB32.</title>
        <authorList>
            <person name="Mochizuki T."/>
            <person name="Berliner A.J."/>
            <person name="Yoshida-Takashima Y."/>
            <person name="Takaki Y."/>
            <person name="Nunoura T."/>
            <person name="Takai K."/>
        </authorList>
    </citation>
    <scope>NUCLEOTIDE SEQUENCE [LARGE SCALE GENOMIC DNA]</scope>
    <source>
        <strain evidence="3 6">YKB31</strain>
        <strain evidence="4 5">YKB32</strain>
    </source>
</reference>
<evidence type="ECO:0000313" key="6">
    <source>
        <dbReference type="Proteomes" id="UP000257123"/>
    </source>
</evidence>
<dbReference type="Proteomes" id="UP000651120">
    <property type="component" value="Unassembled WGS sequence"/>
</dbReference>
<dbReference type="InterPro" id="IPR036291">
    <property type="entry name" value="NAD(P)-bd_dom_sf"/>
</dbReference>
<comment type="caution">
    <text evidence="3">The sequence shown here is derived from an EMBL/GenBank/DDBJ whole genome shotgun (WGS) entry which is preliminary data.</text>
</comment>
<reference evidence="2" key="2">
    <citation type="journal article" date="2020" name="bioRxiv">
        <title>A rank-normalized archaeal taxonomy based on genome phylogeny resolves widespread incomplete and uneven classifications.</title>
        <authorList>
            <person name="Rinke C."/>
            <person name="Chuvochina M."/>
            <person name="Mussig A.J."/>
            <person name="Chaumeil P.-A."/>
            <person name="Waite D.W."/>
            <person name="Whitman W.B."/>
            <person name="Parks D.H."/>
            <person name="Hugenholtz P."/>
        </authorList>
    </citation>
    <scope>NUCLEOTIDE SEQUENCE</scope>
    <source>
        <strain evidence="2">UBA8839</strain>
    </source>
</reference>
<feature type="domain" description="NAD-dependent epimerase/dehydratase" evidence="1">
    <location>
        <begin position="3"/>
        <end position="173"/>
    </location>
</feature>
<gene>
    <name evidence="3" type="ORF">CGL51_07680</name>
    <name evidence="4" type="ORF">CGL52_08690</name>
    <name evidence="2" type="ORF">HA333_10360</name>
</gene>
<protein>
    <submittedName>
        <fullName evidence="3">NAD(P)-dependent oxidoreductase</fullName>
    </submittedName>
</protein>
<dbReference type="EMBL" id="NMUE01000022">
    <property type="protein sequence ID" value="RFA95474.1"/>
    <property type="molecule type" value="Genomic_DNA"/>
</dbReference>
<dbReference type="GeneID" id="1466194"/>
<accession>A0A371QY45</accession>
<dbReference type="EMBL" id="NMUF01000023">
    <property type="protein sequence ID" value="RFA97664.1"/>
    <property type="molecule type" value="Genomic_DNA"/>
</dbReference>
<dbReference type="Proteomes" id="UP000257123">
    <property type="component" value="Unassembled WGS sequence"/>
</dbReference>
<dbReference type="EMBL" id="DUJP01000033">
    <property type="protein sequence ID" value="HII47813.1"/>
    <property type="molecule type" value="Genomic_DNA"/>
</dbReference>
<dbReference type="RefSeq" id="WP_011009525.1">
    <property type="nucleotide sequence ID" value="NZ_DAIOPL010000017.1"/>
</dbReference>
<dbReference type="SUPFAM" id="SSF51735">
    <property type="entry name" value="NAD(P)-binding Rossmann-fold domains"/>
    <property type="match status" value="1"/>
</dbReference>
<dbReference type="Pfam" id="PF01370">
    <property type="entry name" value="Epimerase"/>
    <property type="match status" value="1"/>
</dbReference>
<dbReference type="Gene3D" id="3.40.50.720">
    <property type="entry name" value="NAD(P)-binding Rossmann-like Domain"/>
    <property type="match status" value="1"/>
</dbReference>
<dbReference type="Proteomes" id="UP000256877">
    <property type="component" value="Unassembled WGS sequence"/>
</dbReference>
<dbReference type="PANTHER" id="PTHR12126">
    <property type="entry name" value="NADH-UBIQUINONE OXIDOREDUCTASE 39 KDA SUBUNIT-RELATED"/>
    <property type="match status" value="1"/>
</dbReference>
<dbReference type="GO" id="GO:0044877">
    <property type="term" value="F:protein-containing complex binding"/>
    <property type="evidence" value="ECO:0007669"/>
    <property type="project" value="TreeGrafter"/>
</dbReference>
<proteinExistence type="predicted"/>